<keyword evidence="1" id="KW-0805">Transcription regulation</keyword>
<dbReference type="InParanoid" id="A0A212RE79"/>
<dbReference type="PROSITE" id="PS50949">
    <property type="entry name" value="HTH_GNTR"/>
    <property type="match status" value="1"/>
</dbReference>
<keyword evidence="3" id="KW-0804">Transcription</keyword>
<dbReference type="SMART" id="SM00866">
    <property type="entry name" value="UTRA"/>
    <property type="match status" value="1"/>
</dbReference>
<dbReference type="InterPro" id="IPR028978">
    <property type="entry name" value="Chorismate_lyase_/UTRA_dom_sf"/>
</dbReference>
<dbReference type="RefSeq" id="WP_088571927.1">
    <property type="nucleotide sequence ID" value="NZ_FYEK01000044.1"/>
</dbReference>
<dbReference type="FunCoup" id="A0A212RE79">
    <property type="interactions" value="70"/>
</dbReference>
<dbReference type="GO" id="GO:0045892">
    <property type="term" value="P:negative regulation of DNA-templated transcription"/>
    <property type="evidence" value="ECO:0007669"/>
    <property type="project" value="TreeGrafter"/>
</dbReference>
<dbReference type="CDD" id="cd07377">
    <property type="entry name" value="WHTH_GntR"/>
    <property type="match status" value="1"/>
</dbReference>
<dbReference type="SMART" id="SM00345">
    <property type="entry name" value="HTH_GNTR"/>
    <property type="match status" value="1"/>
</dbReference>
<dbReference type="PANTHER" id="PTHR44846">
    <property type="entry name" value="MANNOSYL-D-GLYCERATE TRANSPORT/METABOLISM SYSTEM REPRESSOR MNGR-RELATED"/>
    <property type="match status" value="1"/>
</dbReference>
<evidence type="ECO:0000313" key="5">
    <source>
        <dbReference type="EMBL" id="SNB70634.1"/>
    </source>
</evidence>
<dbReference type="GO" id="GO:0003700">
    <property type="term" value="F:DNA-binding transcription factor activity"/>
    <property type="evidence" value="ECO:0007669"/>
    <property type="project" value="InterPro"/>
</dbReference>
<dbReference type="OrthoDB" id="146373at2"/>
<accession>A0A212RE79</accession>
<protein>
    <submittedName>
        <fullName evidence="5">Transcriptional regulator, GntR family</fullName>
    </submittedName>
</protein>
<dbReference type="Pfam" id="PF00392">
    <property type="entry name" value="GntR"/>
    <property type="match status" value="1"/>
</dbReference>
<dbReference type="InterPro" id="IPR036390">
    <property type="entry name" value="WH_DNA-bd_sf"/>
</dbReference>
<dbReference type="InterPro" id="IPR050679">
    <property type="entry name" value="Bact_HTH_transcr_reg"/>
</dbReference>
<dbReference type="EMBL" id="FYEK01000044">
    <property type="protein sequence ID" value="SNB70634.1"/>
    <property type="molecule type" value="Genomic_DNA"/>
</dbReference>
<dbReference type="SUPFAM" id="SSF46785">
    <property type="entry name" value="Winged helix' DNA-binding domain"/>
    <property type="match status" value="1"/>
</dbReference>
<evidence type="ECO:0000256" key="3">
    <source>
        <dbReference type="ARBA" id="ARBA00023163"/>
    </source>
</evidence>
<feature type="domain" description="HTH gntR-type" evidence="4">
    <location>
        <begin position="26"/>
        <end position="94"/>
    </location>
</feature>
<dbReference type="AlphaFoldDB" id="A0A212RE79"/>
<dbReference type="SUPFAM" id="SSF64288">
    <property type="entry name" value="Chorismate lyase-like"/>
    <property type="match status" value="1"/>
</dbReference>
<reference evidence="6" key="1">
    <citation type="submission" date="2017-06" db="EMBL/GenBank/DDBJ databases">
        <authorList>
            <person name="Varghese N."/>
            <person name="Submissions S."/>
        </authorList>
    </citation>
    <scope>NUCLEOTIDE SEQUENCE [LARGE SCALE GENOMIC DNA]</scope>
    <source>
        <strain evidence="6">JAD2</strain>
    </source>
</reference>
<organism evidence="5 6">
    <name type="scientific">Thermoflexus hugenholtzii JAD2</name>
    <dbReference type="NCBI Taxonomy" id="877466"/>
    <lineage>
        <taxon>Bacteria</taxon>
        <taxon>Bacillati</taxon>
        <taxon>Chloroflexota</taxon>
        <taxon>Thermoflexia</taxon>
        <taxon>Thermoflexales</taxon>
        <taxon>Thermoflexaceae</taxon>
        <taxon>Thermoflexus</taxon>
    </lineage>
</organism>
<sequence length="261" mass="29751">MGRAEAEREALKRFLLQEPLDRDGPVPLHEQIRERLVRAIQAAHIPVHRRLPSERLLAEWFGVNRLTVRQAVQELIRQGYLYARPGKGTFVAQVRVHQPLQWLTSFTEDMAARGMKASSRVLGQRVLPAPPEVAQRLGIEVGAEVVQLERLRPADGGPMALETAYLPHARCPGLLSFDFSRLSLYEVLRKHYGLRLDRAEQVIRVVVLSAREARWFGLPAGSPAFLFERVTFLESGEAIEFVRSLYRGDRYAFQVHLFTPK</sequence>
<gene>
    <name evidence="5" type="ORF">SAMN02746019_00012790</name>
</gene>
<dbReference type="PRINTS" id="PR00035">
    <property type="entry name" value="HTHGNTR"/>
</dbReference>
<dbReference type="GO" id="GO:0003677">
    <property type="term" value="F:DNA binding"/>
    <property type="evidence" value="ECO:0007669"/>
    <property type="project" value="UniProtKB-KW"/>
</dbReference>
<keyword evidence="2" id="KW-0238">DNA-binding</keyword>
<keyword evidence="6" id="KW-1185">Reference proteome</keyword>
<dbReference type="InterPro" id="IPR000524">
    <property type="entry name" value="Tscrpt_reg_HTH_GntR"/>
</dbReference>
<dbReference type="Gene3D" id="1.10.10.10">
    <property type="entry name" value="Winged helix-like DNA-binding domain superfamily/Winged helix DNA-binding domain"/>
    <property type="match status" value="1"/>
</dbReference>
<dbReference type="InterPro" id="IPR011663">
    <property type="entry name" value="UTRA"/>
</dbReference>
<evidence type="ECO:0000313" key="6">
    <source>
        <dbReference type="Proteomes" id="UP000197025"/>
    </source>
</evidence>
<name>A0A212RE79_9CHLR</name>
<dbReference type="InterPro" id="IPR036388">
    <property type="entry name" value="WH-like_DNA-bd_sf"/>
</dbReference>
<dbReference type="Pfam" id="PF07702">
    <property type="entry name" value="UTRA"/>
    <property type="match status" value="1"/>
</dbReference>
<proteinExistence type="predicted"/>
<evidence type="ECO:0000256" key="1">
    <source>
        <dbReference type="ARBA" id="ARBA00023015"/>
    </source>
</evidence>
<dbReference type="PANTHER" id="PTHR44846:SF1">
    <property type="entry name" value="MANNOSYL-D-GLYCERATE TRANSPORT_METABOLISM SYSTEM REPRESSOR MNGR-RELATED"/>
    <property type="match status" value="1"/>
</dbReference>
<dbReference type="Gene3D" id="3.40.1410.10">
    <property type="entry name" value="Chorismate lyase-like"/>
    <property type="match status" value="1"/>
</dbReference>
<evidence type="ECO:0000256" key="2">
    <source>
        <dbReference type="ARBA" id="ARBA00023125"/>
    </source>
</evidence>
<evidence type="ECO:0000259" key="4">
    <source>
        <dbReference type="PROSITE" id="PS50949"/>
    </source>
</evidence>
<dbReference type="Proteomes" id="UP000197025">
    <property type="component" value="Unassembled WGS sequence"/>
</dbReference>